<dbReference type="EMBL" id="UINC01002937">
    <property type="protein sequence ID" value="SVA01771.1"/>
    <property type="molecule type" value="Genomic_DNA"/>
</dbReference>
<comment type="cofactor">
    <cofactor evidence="1">
        <name>Mn(2+)</name>
        <dbReference type="ChEBI" id="CHEBI:29035"/>
    </cofactor>
</comment>
<dbReference type="PANTHER" id="PTHR43250:SF2">
    <property type="entry name" value="EXODEOXYRIBONUCLEASE III"/>
    <property type="match status" value="1"/>
</dbReference>
<reference evidence="8" key="1">
    <citation type="submission" date="2018-05" db="EMBL/GenBank/DDBJ databases">
        <authorList>
            <person name="Lanie J.A."/>
            <person name="Ng W.-L."/>
            <person name="Kazmierczak K.M."/>
            <person name="Andrzejewski T.M."/>
            <person name="Davidsen T.M."/>
            <person name="Wayne K.J."/>
            <person name="Tettelin H."/>
            <person name="Glass J.I."/>
            <person name="Rusch D."/>
            <person name="Podicherti R."/>
            <person name="Tsui H.-C.T."/>
            <person name="Winkler M.E."/>
        </authorList>
    </citation>
    <scope>NUCLEOTIDE SEQUENCE</scope>
</reference>
<dbReference type="Pfam" id="PF03372">
    <property type="entry name" value="Exo_endo_phos"/>
    <property type="match status" value="1"/>
</dbReference>
<evidence type="ECO:0000256" key="3">
    <source>
        <dbReference type="ARBA" id="ARBA00007092"/>
    </source>
</evidence>
<dbReference type="InterPro" id="IPR037493">
    <property type="entry name" value="ExoIII-like"/>
</dbReference>
<dbReference type="GO" id="GO:0008311">
    <property type="term" value="F:double-stranded DNA 3'-5' DNA exonuclease activity"/>
    <property type="evidence" value="ECO:0007669"/>
    <property type="project" value="InterPro"/>
</dbReference>
<sequence length="238" mass="27075">VCDWLGKVKPDFLALQETKLTDENFPSAAFEALGYQALFSGQPTYNGVALISRETPTDVLTNLKGMQDPQRRVLGATYGKTRVLNLYVPNGQSVDSEKYQYKLQWLKKLDLQLADDLAHYERLVVLGDFNIAPEDDDVHDPAAWEGDILVSPSERAALERIKELGLTDVFRLFDQEDQSFSWWDYRAAAFRRNRGLRIDLILASKSLSQACSYCRIDTEPRKLERPSDHTPVIAEFSL</sequence>
<dbReference type="GO" id="GO:0003677">
    <property type="term" value="F:DNA binding"/>
    <property type="evidence" value="ECO:0007669"/>
    <property type="project" value="InterPro"/>
</dbReference>
<gene>
    <name evidence="8" type="ORF">METZ01_LOCUS54625</name>
</gene>
<keyword evidence="5" id="KW-0378">Hydrolase</keyword>
<evidence type="ECO:0000256" key="1">
    <source>
        <dbReference type="ARBA" id="ARBA00001936"/>
    </source>
</evidence>
<evidence type="ECO:0000256" key="5">
    <source>
        <dbReference type="ARBA" id="ARBA00022801"/>
    </source>
</evidence>
<evidence type="ECO:0000256" key="4">
    <source>
        <dbReference type="ARBA" id="ARBA00022723"/>
    </source>
</evidence>
<dbReference type="GO" id="GO:0046872">
    <property type="term" value="F:metal ion binding"/>
    <property type="evidence" value="ECO:0007669"/>
    <property type="project" value="UniProtKB-KW"/>
</dbReference>
<dbReference type="InterPro" id="IPR036691">
    <property type="entry name" value="Endo/exonu/phosph_ase_sf"/>
</dbReference>
<dbReference type="GO" id="GO:0006281">
    <property type="term" value="P:DNA repair"/>
    <property type="evidence" value="ECO:0007669"/>
    <property type="project" value="InterPro"/>
</dbReference>
<proteinExistence type="inferred from homology"/>
<evidence type="ECO:0000256" key="6">
    <source>
        <dbReference type="ARBA" id="ARBA00022842"/>
    </source>
</evidence>
<dbReference type="Gene3D" id="3.60.10.10">
    <property type="entry name" value="Endonuclease/exonuclease/phosphatase"/>
    <property type="match status" value="1"/>
</dbReference>
<name>A0A381SEM8_9ZZZZ</name>
<organism evidence="8">
    <name type="scientific">marine metagenome</name>
    <dbReference type="NCBI Taxonomy" id="408172"/>
    <lineage>
        <taxon>unclassified sequences</taxon>
        <taxon>metagenomes</taxon>
        <taxon>ecological metagenomes</taxon>
    </lineage>
</organism>
<dbReference type="NCBIfam" id="TIGR00195">
    <property type="entry name" value="exoDNase_III"/>
    <property type="match status" value="1"/>
</dbReference>
<feature type="domain" description="Endonuclease/exonuclease/phosphatase" evidence="7">
    <location>
        <begin position="1"/>
        <end position="229"/>
    </location>
</feature>
<dbReference type="PROSITE" id="PS00726">
    <property type="entry name" value="AP_NUCLEASE_F1_1"/>
    <property type="match status" value="1"/>
</dbReference>
<feature type="non-terminal residue" evidence="8">
    <location>
        <position position="1"/>
    </location>
</feature>
<dbReference type="InterPro" id="IPR020847">
    <property type="entry name" value="AP_endonuclease_F1_BS"/>
</dbReference>
<evidence type="ECO:0000256" key="2">
    <source>
        <dbReference type="ARBA" id="ARBA00001946"/>
    </source>
</evidence>
<evidence type="ECO:0000259" key="7">
    <source>
        <dbReference type="Pfam" id="PF03372"/>
    </source>
</evidence>
<comment type="cofactor">
    <cofactor evidence="2">
        <name>Mg(2+)</name>
        <dbReference type="ChEBI" id="CHEBI:18420"/>
    </cofactor>
</comment>
<accession>A0A381SEM8</accession>
<keyword evidence="6" id="KW-0460">Magnesium</keyword>
<comment type="similarity">
    <text evidence="3">Belongs to the DNA repair enzymes AP/ExoA family.</text>
</comment>
<dbReference type="InterPro" id="IPR004808">
    <property type="entry name" value="AP_endonuc_1"/>
</dbReference>
<dbReference type="CDD" id="cd09086">
    <property type="entry name" value="ExoIII-like_AP-endo"/>
    <property type="match status" value="1"/>
</dbReference>
<dbReference type="PANTHER" id="PTHR43250">
    <property type="entry name" value="EXODEOXYRIBONUCLEASE III"/>
    <property type="match status" value="1"/>
</dbReference>
<dbReference type="GO" id="GO:0004519">
    <property type="term" value="F:endonuclease activity"/>
    <property type="evidence" value="ECO:0007669"/>
    <property type="project" value="InterPro"/>
</dbReference>
<evidence type="ECO:0000313" key="8">
    <source>
        <dbReference type="EMBL" id="SVA01771.1"/>
    </source>
</evidence>
<dbReference type="InterPro" id="IPR020848">
    <property type="entry name" value="AP_endonuclease_F1_CS"/>
</dbReference>
<protein>
    <recommendedName>
        <fullName evidence="7">Endonuclease/exonuclease/phosphatase domain-containing protein</fullName>
    </recommendedName>
</protein>
<dbReference type="AlphaFoldDB" id="A0A381SEM8"/>
<dbReference type="InterPro" id="IPR005135">
    <property type="entry name" value="Endo/exonuclease/phosphatase"/>
</dbReference>
<dbReference type="SUPFAM" id="SSF56219">
    <property type="entry name" value="DNase I-like"/>
    <property type="match status" value="1"/>
</dbReference>
<dbReference type="PROSITE" id="PS00728">
    <property type="entry name" value="AP_NUCLEASE_F1_3"/>
    <property type="match status" value="1"/>
</dbReference>
<dbReference type="PROSITE" id="PS51435">
    <property type="entry name" value="AP_NUCLEASE_F1_4"/>
    <property type="match status" value="1"/>
</dbReference>
<keyword evidence="4" id="KW-0479">Metal-binding</keyword>
<dbReference type="NCBIfam" id="TIGR00633">
    <property type="entry name" value="xth"/>
    <property type="match status" value="1"/>
</dbReference>